<dbReference type="PANTHER" id="PTHR24106">
    <property type="entry name" value="NACHT, LRR AND CARD DOMAINS-CONTAINING"/>
    <property type="match status" value="1"/>
</dbReference>
<evidence type="ECO:0000256" key="6">
    <source>
        <dbReference type="ARBA" id="ARBA00022840"/>
    </source>
</evidence>
<keyword evidence="5" id="KW-0547">Nucleotide-binding</keyword>
<dbReference type="InterPro" id="IPR007111">
    <property type="entry name" value="NACHT_NTPase"/>
</dbReference>
<protein>
    <recommendedName>
        <fullName evidence="7">NACHT domain-containing protein</fullName>
    </recommendedName>
</protein>
<evidence type="ECO:0000256" key="5">
    <source>
        <dbReference type="ARBA" id="ARBA00022741"/>
    </source>
</evidence>
<proteinExistence type="predicted"/>
<dbReference type="Pfam" id="PF17776">
    <property type="entry name" value="NLRC4_HD2"/>
    <property type="match status" value="1"/>
</dbReference>
<dbReference type="GO" id="GO:0005737">
    <property type="term" value="C:cytoplasm"/>
    <property type="evidence" value="ECO:0007669"/>
    <property type="project" value="UniProtKB-SubCell"/>
</dbReference>
<dbReference type="PROSITE" id="PS50837">
    <property type="entry name" value="NACHT"/>
    <property type="match status" value="1"/>
</dbReference>
<dbReference type="InterPro" id="IPR051261">
    <property type="entry name" value="NLR"/>
</dbReference>
<keyword evidence="2" id="KW-0963">Cytoplasm</keyword>
<dbReference type="InterPro" id="IPR032675">
    <property type="entry name" value="LRR_dom_sf"/>
</dbReference>
<dbReference type="InterPro" id="IPR027417">
    <property type="entry name" value="P-loop_NTPase"/>
</dbReference>
<dbReference type="Proteomes" id="UP000694580">
    <property type="component" value="Chromosome 14"/>
</dbReference>
<dbReference type="SUPFAM" id="SSF52047">
    <property type="entry name" value="RNI-like"/>
    <property type="match status" value="1"/>
</dbReference>
<dbReference type="InterPro" id="IPR029495">
    <property type="entry name" value="NACHT-assoc"/>
</dbReference>
<reference evidence="8 9" key="1">
    <citation type="submission" date="2020-06" db="EMBL/GenBank/DDBJ databases">
        <authorList>
            <consortium name="Wellcome Sanger Institute Data Sharing"/>
        </authorList>
    </citation>
    <scope>NUCLEOTIDE SEQUENCE [LARGE SCALE GENOMIC DNA]</scope>
</reference>
<evidence type="ECO:0000259" key="7">
    <source>
        <dbReference type="PROSITE" id="PS50837"/>
    </source>
</evidence>
<evidence type="ECO:0000256" key="1">
    <source>
        <dbReference type="ARBA" id="ARBA00004496"/>
    </source>
</evidence>
<dbReference type="GeneTree" id="ENSGT01150000286911"/>
<evidence type="ECO:0000313" key="9">
    <source>
        <dbReference type="Proteomes" id="UP000694580"/>
    </source>
</evidence>
<dbReference type="Gene3D" id="3.80.10.10">
    <property type="entry name" value="Ribonuclease Inhibitor"/>
    <property type="match status" value="1"/>
</dbReference>
<feature type="domain" description="NACHT" evidence="7">
    <location>
        <begin position="111"/>
        <end position="250"/>
    </location>
</feature>
<dbReference type="Gene3D" id="3.40.50.300">
    <property type="entry name" value="P-loop containing nucleotide triphosphate hydrolases"/>
    <property type="match status" value="1"/>
</dbReference>
<reference evidence="8" key="3">
    <citation type="submission" date="2025-09" db="UniProtKB">
        <authorList>
            <consortium name="Ensembl"/>
        </authorList>
    </citation>
    <scope>IDENTIFICATION</scope>
</reference>
<evidence type="ECO:0000256" key="2">
    <source>
        <dbReference type="ARBA" id="ARBA00022490"/>
    </source>
</evidence>
<comment type="subcellular location">
    <subcellularLocation>
        <location evidence="1">Cytoplasm</location>
    </subcellularLocation>
</comment>
<dbReference type="SMART" id="SM00368">
    <property type="entry name" value="LRR_RI"/>
    <property type="match status" value="3"/>
</dbReference>
<dbReference type="Pfam" id="PF17779">
    <property type="entry name" value="WHD_NOD2"/>
    <property type="match status" value="1"/>
</dbReference>
<dbReference type="FunFam" id="3.40.50.300:FF:000210">
    <property type="entry name" value="Si:dkey-16p6.1"/>
    <property type="match status" value="1"/>
</dbReference>
<dbReference type="InterPro" id="IPR041075">
    <property type="entry name" value="NOD1/2_WH"/>
</dbReference>
<dbReference type="AlphaFoldDB" id="A0AAY4CEE1"/>
<dbReference type="Pfam" id="PF14484">
    <property type="entry name" value="FISNA"/>
    <property type="match status" value="1"/>
</dbReference>
<dbReference type="InterPro" id="IPR041267">
    <property type="entry name" value="NLRP_HD2"/>
</dbReference>
<dbReference type="Pfam" id="PF05729">
    <property type="entry name" value="NACHT"/>
    <property type="match status" value="1"/>
</dbReference>
<name>A0AAY4CEE1_9TELE</name>
<dbReference type="InterPro" id="IPR001611">
    <property type="entry name" value="Leu-rich_rpt"/>
</dbReference>
<evidence type="ECO:0000256" key="4">
    <source>
        <dbReference type="ARBA" id="ARBA00022737"/>
    </source>
</evidence>
<sequence>YCKICIISPFFYVNRIISITEDILLEVKKTHKDRMKKRHECVFEGTEQRKNRTFLNKIYTELYLTEGESDGVNDEHEISQVETAHRTKTRQDPQIHCNDIFRPLPGQGSIRTVMTKGIAGIGKTVSVQKFILDWAEGQANEDVDFVFLFPFRELNLVDQSKNDKKVQKSLCDLLFDFNQELKQLKDVQKFWECKIIFILDGLDESAMKLNSKELLSDVNKPTSIDVVIVNLISGKLLESALVWITSRPAAASKIPTKNIHRLTEVRGFNDKQKDLYFMQRISDETKAKQIISHIKSSKSVYIMCHIPIFCWISATVLQRLLAKDTPAEIPRTLSEMYTNFLIIQIITKQQKYDEEQETKKWELLESHREMIVKLARLAFEQLQKDHILFYEKDLKECGLDVTDASTRSGLCTEILVEEDMFFDDKVYSFVHLSIQEFLAAFYMFFSHVTKQKSTKALKTFLQGQKNDSLTDLLKVALDESVQSDNGHLDLFIRFLLGLSLESNQKLLKGLLPHTESSSDNLQKTSLYIRKILNNNVREIRPSKKAKSRSISSERCMNLLLCLLEMKDSSLHEEIEGYVQAGTNLSPARCLVLAYMILVSDKVHDEFVLRRYNTTRVGREKMLIALRNFVCFAICWWVSHNHAWSLHCPCRLAGCSLAEKSCETVASALKSANSPLRELDMSSNHLGDRGVEVLFSALTNPHCKLETLRSVSTTTLHLDVLAYCGLSEESCMSLGLALQSNSPLRELDLSNNDLHDSGVEHIAFALSSSCNLKILSLYVAPALETYFFFYLRLSGCLISEKGFQFLASTSNLVEVDLSYNHTREAKNLFPAPIPSWKLWYVEFSGRIYHILGSFAIFQ</sequence>
<keyword evidence="4" id="KW-0677">Repeat</keyword>
<organism evidence="8 9">
    <name type="scientific">Denticeps clupeoides</name>
    <name type="common">denticle herring</name>
    <dbReference type="NCBI Taxonomy" id="299321"/>
    <lineage>
        <taxon>Eukaryota</taxon>
        <taxon>Metazoa</taxon>
        <taxon>Chordata</taxon>
        <taxon>Craniata</taxon>
        <taxon>Vertebrata</taxon>
        <taxon>Euteleostomi</taxon>
        <taxon>Actinopterygii</taxon>
        <taxon>Neopterygii</taxon>
        <taxon>Teleostei</taxon>
        <taxon>Clupei</taxon>
        <taxon>Clupeiformes</taxon>
        <taxon>Denticipitoidei</taxon>
        <taxon>Denticipitidae</taxon>
        <taxon>Denticeps</taxon>
    </lineage>
</organism>
<dbReference type="GO" id="GO:0005524">
    <property type="term" value="F:ATP binding"/>
    <property type="evidence" value="ECO:0007669"/>
    <property type="project" value="UniProtKB-KW"/>
</dbReference>
<keyword evidence="6" id="KW-0067">ATP-binding</keyword>
<dbReference type="Ensembl" id="ENSDCDT00010038485.1">
    <property type="protein sequence ID" value="ENSDCDP00010031089.1"/>
    <property type="gene ID" value="ENSDCDG00010019830.1"/>
</dbReference>
<accession>A0AAY4CEE1</accession>
<keyword evidence="3" id="KW-0433">Leucine-rich repeat</keyword>
<evidence type="ECO:0000313" key="8">
    <source>
        <dbReference type="Ensembl" id="ENSDCDP00010031089.1"/>
    </source>
</evidence>
<dbReference type="SMART" id="SM01288">
    <property type="entry name" value="FISNA"/>
    <property type="match status" value="1"/>
</dbReference>
<reference evidence="8" key="2">
    <citation type="submission" date="2025-08" db="UniProtKB">
        <authorList>
            <consortium name="Ensembl"/>
        </authorList>
    </citation>
    <scope>IDENTIFICATION</scope>
</reference>
<keyword evidence="9" id="KW-1185">Reference proteome</keyword>
<evidence type="ECO:0000256" key="3">
    <source>
        <dbReference type="ARBA" id="ARBA00022614"/>
    </source>
</evidence>
<dbReference type="Pfam" id="PF13516">
    <property type="entry name" value="LRR_6"/>
    <property type="match status" value="2"/>
</dbReference>